<organism evidence="2 3">
    <name type="scientific">Solanum stoloniferum</name>
    <dbReference type="NCBI Taxonomy" id="62892"/>
    <lineage>
        <taxon>Eukaryota</taxon>
        <taxon>Viridiplantae</taxon>
        <taxon>Streptophyta</taxon>
        <taxon>Embryophyta</taxon>
        <taxon>Tracheophyta</taxon>
        <taxon>Spermatophyta</taxon>
        <taxon>Magnoliopsida</taxon>
        <taxon>eudicotyledons</taxon>
        <taxon>Gunneridae</taxon>
        <taxon>Pentapetalae</taxon>
        <taxon>asterids</taxon>
        <taxon>lamiids</taxon>
        <taxon>Solanales</taxon>
        <taxon>Solanaceae</taxon>
        <taxon>Solanoideae</taxon>
        <taxon>Solaneae</taxon>
        <taxon>Solanum</taxon>
    </lineage>
</organism>
<protein>
    <submittedName>
        <fullName evidence="2">Uncharacterized protein</fullName>
    </submittedName>
</protein>
<keyword evidence="1" id="KW-1133">Transmembrane helix</keyword>
<reference evidence="2 3" key="1">
    <citation type="submission" date="2024-05" db="EMBL/GenBank/DDBJ databases">
        <title>De novo assembly of an allotetraploid wild potato.</title>
        <authorList>
            <person name="Hosaka A.J."/>
        </authorList>
    </citation>
    <scope>NUCLEOTIDE SEQUENCE [LARGE SCALE GENOMIC DNA]</scope>
    <source>
        <tissue evidence="2">Young leaves</tissue>
    </source>
</reference>
<feature type="transmembrane region" description="Helical" evidence="1">
    <location>
        <begin position="7"/>
        <end position="28"/>
    </location>
</feature>
<evidence type="ECO:0000313" key="2">
    <source>
        <dbReference type="EMBL" id="KAL3327718.1"/>
    </source>
</evidence>
<gene>
    <name evidence="2" type="ORF">AABB24_035407</name>
</gene>
<dbReference type="Proteomes" id="UP001627284">
    <property type="component" value="Unassembled WGS sequence"/>
</dbReference>
<dbReference type="EMBL" id="JBJKTR010000021">
    <property type="protein sequence ID" value="KAL3327718.1"/>
    <property type="molecule type" value="Genomic_DNA"/>
</dbReference>
<accession>A0ABD2R842</accession>
<evidence type="ECO:0000313" key="3">
    <source>
        <dbReference type="Proteomes" id="UP001627284"/>
    </source>
</evidence>
<sequence>MKFRGKFNILFGWLLSFILYCIVLILHLKIKECILYLPNGREGGSLISRHVEQETSFVFDGGTPLDENGLCFVLRLLHFHIHVIIEGQNSNCQGIVNFCFKLNLKKIGI</sequence>
<comment type="caution">
    <text evidence="2">The sequence shown here is derived from an EMBL/GenBank/DDBJ whole genome shotgun (WGS) entry which is preliminary data.</text>
</comment>
<keyword evidence="1" id="KW-0812">Transmembrane</keyword>
<dbReference type="AlphaFoldDB" id="A0ABD2R842"/>
<name>A0ABD2R842_9SOLN</name>
<keyword evidence="1" id="KW-0472">Membrane</keyword>
<proteinExistence type="predicted"/>
<evidence type="ECO:0000256" key="1">
    <source>
        <dbReference type="SAM" id="Phobius"/>
    </source>
</evidence>
<keyword evidence="3" id="KW-1185">Reference proteome</keyword>